<dbReference type="CDD" id="cd01734">
    <property type="entry name" value="YlxS_C"/>
    <property type="match status" value="1"/>
</dbReference>
<dbReference type="Proteomes" id="UP001294412">
    <property type="component" value="Unassembled WGS sequence"/>
</dbReference>
<dbReference type="Gene3D" id="3.30.300.70">
    <property type="entry name" value="RimP-like superfamily, N-terminal"/>
    <property type="match status" value="1"/>
</dbReference>
<dbReference type="InterPro" id="IPR035956">
    <property type="entry name" value="RimP_N_sf"/>
</dbReference>
<dbReference type="SUPFAM" id="SSF74942">
    <property type="entry name" value="YhbC-like, C-terminal domain"/>
    <property type="match status" value="1"/>
</dbReference>
<evidence type="ECO:0000256" key="3">
    <source>
        <dbReference type="HAMAP-Rule" id="MF_01077"/>
    </source>
</evidence>
<dbReference type="Pfam" id="PF17384">
    <property type="entry name" value="DUF150_C"/>
    <property type="match status" value="1"/>
</dbReference>
<keyword evidence="1 3" id="KW-0963">Cytoplasm</keyword>
<reference evidence="7 8" key="1">
    <citation type="submission" date="2023-12" db="EMBL/GenBank/DDBJ databases">
        <title>Description of Novel Strain Fulvimarina sp. 2208YS6-2-32 isolated from Uroteuthis (Photololigo) edulis.</title>
        <authorList>
            <person name="Park J.-S."/>
        </authorList>
    </citation>
    <scope>NUCLEOTIDE SEQUENCE [LARGE SCALE GENOMIC DNA]</scope>
    <source>
        <strain evidence="7 8">2208YS6-2-32</strain>
    </source>
</reference>
<proteinExistence type="inferred from homology"/>
<evidence type="ECO:0000313" key="7">
    <source>
        <dbReference type="EMBL" id="MDY8107840.1"/>
    </source>
</evidence>
<comment type="function">
    <text evidence="3">Required for maturation of 30S ribosomal subunits.</text>
</comment>
<dbReference type="PANTHER" id="PTHR33867:SF1">
    <property type="entry name" value="RIBOSOME MATURATION FACTOR RIMP"/>
    <property type="match status" value="1"/>
</dbReference>
<dbReference type="PANTHER" id="PTHR33867">
    <property type="entry name" value="RIBOSOME MATURATION FACTOR RIMP"/>
    <property type="match status" value="1"/>
</dbReference>
<evidence type="ECO:0000259" key="6">
    <source>
        <dbReference type="Pfam" id="PF17384"/>
    </source>
</evidence>
<evidence type="ECO:0000259" key="5">
    <source>
        <dbReference type="Pfam" id="PF02576"/>
    </source>
</evidence>
<evidence type="ECO:0000256" key="4">
    <source>
        <dbReference type="SAM" id="MobiDB-lite"/>
    </source>
</evidence>
<evidence type="ECO:0000256" key="2">
    <source>
        <dbReference type="ARBA" id="ARBA00022517"/>
    </source>
</evidence>
<protein>
    <recommendedName>
        <fullName evidence="3">Ribosome maturation factor RimP</fullName>
    </recommendedName>
</protein>
<organism evidence="7 8">
    <name type="scientific">Fulvimarina uroteuthidis</name>
    <dbReference type="NCBI Taxonomy" id="3098149"/>
    <lineage>
        <taxon>Bacteria</taxon>
        <taxon>Pseudomonadati</taxon>
        <taxon>Pseudomonadota</taxon>
        <taxon>Alphaproteobacteria</taxon>
        <taxon>Hyphomicrobiales</taxon>
        <taxon>Aurantimonadaceae</taxon>
        <taxon>Fulvimarina</taxon>
    </lineage>
</organism>
<dbReference type="InterPro" id="IPR003728">
    <property type="entry name" value="Ribosome_maturation_RimP"/>
</dbReference>
<evidence type="ECO:0000256" key="1">
    <source>
        <dbReference type="ARBA" id="ARBA00022490"/>
    </source>
</evidence>
<dbReference type="InterPro" id="IPR036847">
    <property type="entry name" value="RimP_C_sf"/>
</dbReference>
<dbReference type="InterPro" id="IPR028989">
    <property type="entry name" value="RimP_N"/>
</dbReference>
<keyword evidence="8" id="KW-1185">Reference proteome</keyword>
<gene>
    <name evidence="3 7" type="primary">rimP</name>
    <name evidence="7" type="ORF">U0C82_01590</name>
</gene>
<dbReference type="NCBIfam" id="NF000932">
    <property type="entry name" value="PRK00092.2-5"/>
    <property type="match status" value="1"/>
</dbReference>
<dbReference type="EMBL" id="JAXLPB010000001">
    <property type="protein sequence ID" value="MDY8107840.1"/>
    <property type="molecule type" value="Genomic_DNA"/>
</dbReference>
<accession>A0ABU5HXR6</accession>
<comment type="subcellular location">
    <subcellularLocation>
        <location evidence="3">Cytoplasm</location>
    </subcellularLocation>
</comment>
<name>A0ABU5HXR6_9HYPH</name>
<feature type="domain" description="Ribosome maturation factor RimP C-terminal" evidence="6">
    <location>
        <begin position="96"/>
        <end position="166"/>
    </location>
</feature>
<sequence length="203" mass="22473">MTERQERIVTEDGMEAKIAAIVEPAIEAAGYRLVRVRISNMNGKTVQIMAERPDGTMDVEGCEAVSRAISPVLEADDPIDGAYHLELSSPGIDRPLVRESDFETWAGFLMKLETSRLVNERKRYRGKVVKVENKVITVERDQPAYGEPASVEIPLDAIAEARLILTDDLIEASLKADKARRKGRGDVELDDEADDETGGRPSH</sequence>
<comment type="similarity">
    <text evidence="3">Belongs to the RimP family.</text>
</comment>
<dbReference type="InterPro" id="IPR028998">
    <property type="entry name" value="RimP_C"/>
</dbReference>
<comment type="caution">
    <text evidence="7">The sequence shown here is derived from an EMBL/GenBank/DDBJ whole genome shotgun (WGS) entry which is preliminary data.</text>
</comment>
<feature type="domain" description="Ribosome maturation factor RimP N-terminal" evidence="5">
    <location>
        <begin position="21"/>
        <end position="93"/>
    </location>
</feature>
<keyword evidence="2 3" id="KW-0690">Ribosome biogenesis</keyword>
<evidence type="ECO:0000313" key="8">
    <source>
        <dbReference type="Proteomes" id="UP001294412"/>
    </source>
</evidence>
<dbReference type="SUPFAM" id="SSF75420">
    <property type="entry name" value="YhbC-like, N-terminal domain"/>
    <property type="match status" value="1"/>
</dbReference>
<dbReference type="Gene3D" id="2.30.30.180">
    <property type="entry name" value="Ribosome maturation factor RimP, C-terminal domain"/>
    <property type="match status" value="1"/>
</dbReference>
<dbReference type="HAMAP" id="MF_01077">
    <property type="entry name" value="RimP"/>
    <property type="match status" value="1"/>
</dbReference>
<dbReference type="Pfam" id="PF02576">
    <property type="entry name" value="RimP_N"/>
    <property type="match status" value="1"/>
</dbReference>
<feature type="region of interest" description="Disordered" evidence="4">
    <location>
        <begin position="176"/>
        <end position="203"/>
    </location>
</feature>